<dbReference type="STRING" id="320497.A0U93_04175"/>
<keyword evidence="2" id="KW-1185">Reference proteome</keyword>
<accession>A0A1U9KNA5</accession>
<dbReference type="KEGG" id="nch:A0U93_04175"/>
<dbReference type="EMBL" id="CP014691">
    <property type="protein sequence ID" value="AQS87269.1"/>
    <property type="molecule type" value="Genomic_DNA"/>
</dbReference>
<evidence type="ECO:0000313" key="1">
    <source>
        <dbReference type="EMBL" id="AQS87269.1"/>
    </source>
</evidence>
<organism evidence="1 2">
    <name type="scientific">Neoasaia chiangmaiensis</name>
    <dbReference type="NCBI Taxonomy" id="320497"/>
    <lineage>
        <taxon>Bacteria</taxon>
        <taxon>Pseudomonadati</taxon>
        <taxon>Pseudomonadota</taxon>
        <taxon>Alphaproteobacteria</taxon>
        <taxon>Acetobacterales</taxon>
        <taxon>Acetobacteraceae</taxon>
        <taxon>Neoasaia</taxon>
    </lineage>
</organism>
<reference evidence="1 2" key="1">
    <citation type="submission" date="2016-03" db="EMBL/GenBank/DDBJ databases">
        <title>Acetic acid bacteria sequencing.</title>
        <authorList>
            <person name="Brandt J."/>
            <person name="Jakob F."/>
            <person name="Vogel R.F."/>
        </authorList>
    </citation>
    <scope>NUCLEOTIDE SEQUENCE [LARGE SCALE GENOMIC DNA]</scope>
    <source>
        <strain evidence="1 2">NBRC 101099</strain>
    </source>
</reference>
<dbReference type="RefSeq" id="WP_077806243.1">
    <property type="nucleotide sequence ID" value="NZ_BJXS01000008.1"/>
</dbReference>
<name>A0A1U9KNA5_9PROT</name>
<dbReference type="OrthoDB" id="7271568at2"/>
<proteinExistence type="predicted"/>
<protein>
    <submittedName>
        <fullName evidence="1">Uncharacterized protein</fullName>
    </submittedName>
</protein>
<dbReference type="AlphaFoldDB" id="A0A1U9KNA5"/>
<evidence type="ECO:0000313" key="2">
    <source>
        <dbReference type="Proteomes" id="UP000188604"/>
    </source>
</evidence>
<dbReference type="Proteomes" id="UP000188604">
    <property type="component" value="Chromosome"/>
</dbReference>
<gene>
    <name evidence="1" type="ORF">A0U93_04175</name>
</gene>
<sequence>MNQSLPASKEFSPHIGCNVVPLRLGLLPRHREHLSQWLEAGQRMGICDADITLDQLPGQFEAVAHVLIWVRENPDPAYMIRPKGMRWVLIDQLREHTLGIYATFEQALHTIRPVLPLKKTAAA</sequence>